<dbReference type="Proteomes" id="UP001060504">
    <property type="component" value="Unassembled WGS sequence"/>
</dbReference>
<evidence type="ECO:0000256" key="8">
    <source>
        <dbReference type="SAM" id="Phobius"/>
    </source>
</evidence>
<feature type="transmembrane region" description="Helical" evidence="8">
    <location>
        <begin position="106"/>
        <end position="128"/>
    </location>
</feature>
<feature type="transmembrane region" description="Helical" evidence="8">
    <location>
        <begin position="249"/>
        <end position="272"/>
    </location>
</feature>
<accession>A0ABQ4VIU0</accession>
<evidence type="ECO:0000256" key="5">
    <source>
        <dbReference type="ARBA" id="ARBA00022692"/>
    </source>
</evidence>
<feature type="transmembrane region" description="Helical" evidence="8">
    <location>
        <begin position="342"/>
        <end position="369"/>
    </location>
</feature>
<gene>
    <name evidence="9" type="ORF">NGTWS1702_26360</name>
</gene>
<feature type="transmembrane region" description="Helical" evidence="8">
    <location>
        <begin position="278"/>
        <end position="299"/>
    </location>
</feature>
<evidence type="ECO:0000256" key="6">
    <source>
        <dbReference type="ARBA" id="ARBA00022989"/>
    </source>
</evidence>
<evidence type="ECO:0000313" key="10">
    <source>
        <dbReference type="Proteomes" id="UP001060504"/>
    </source>
</evidence>
<keyword evidence="6 8" id="KW-1133">Transmembrane helix</keyword>
<feature type="transmembrane region" description="Helical" evidence="8">
    <location>
        <begin position="49"/>
        <end position="68"/>
    </location>
</feature>
<dbReference type="InterPro" id="IPR002549">
    <property type="entry name" value="AI-2E-like"/>
</dbReference>
<keyword evidence="5 8" id="KW-0812">Transmembrane</keyword>
<evidence type="ECO:0000256" key="1">
    <source>
        <dbReference type="ARBA" id="ARBA00004651"/>
    </source>
</evidence>
<sequence length="409" mass="42467">MVGWNPQIREPDWLGRYATGMSAGSPFRPSPDALGDDSVSPLVRKTAAWSWRLLVILGAILALIWILFRLEILFVPVALATILAALLLPVVDFLDKRGAPRGGAVALVLLSGFAVFGGLLAFVITQFVDGAPALVAQMSTSIEGVGKWLTDGPLHVSTQQINQARDAAIEALRGNQEKLTSGALSTAGTVTEIVTGALLALFTLIFLLQGGRNIFSFVTQIFPGTVRDRVRDAGRAGFRSLIGYVRATFLVAFVDAVGIGVGLAIMGVPLALPLASLVFMGAFVPLVGAVVAGFVAVVVALIAKGFVYALITLGLIIAVQQLEGHVLQPLVMGRAVSIHPLAIVLAIAGGAVLAGIPGALLAVPALAFLNSAMRVLLADNPAVEEAALEAQDGPVVKSEADDIEADPAI</sequence>
<dbReference type="PANTHER" id="PTHR21716:SF53">
    <property type="entry name" value="PERMEASE PERM-RELATED"/>
    <property type="match status" value="1"/>
</dbReference>
<reference evidence="9 10" key="1">
    <citation type="submission" date="2021-08" db="EMBL/GenBank/DDBJ databases">
        <title>Draft genome sequence of Mycolicibacterium sp. NGTWS1702 strain.</title>
        <authorList>
            <person name="Matsumoto M."/>
            <person name="Tang B.C.C."/>
            <person name="Machida Y."/>
            <person name="Matoyama H."/>
            <person name="Kishihara T."/>
            <person name="Sato S."/>
            <person name="Kondo I."/>
            <person name="Sano M."/>
            <person name="Kato G."/>
        </authorList>
    </citation>
    <scope>NUCLEOTIDE SEQUENCE [LARGE SCALE GENOMIC DNA]</scope>
    <source>
        <strain evidence="9 10">NGTWSNA01</strain>
    </source>
</reference>
<comment type="caution">
    <text evidence="9">The sequence shown here is derived from an EMBL/GenBank/DDBJ whole genome shotgun (WGS) entry which is preliminary data.</text>
</comment>
<organism evidence="9 10">
    <name type="scientific">Mycolicibacterium cyprinidarum</name>
    <dbReference type="NCBI Taxonomy" id="2860311"/>
    <lineage>
        <taxon>Bacteria</taxon>
        <taxon>Bacillati</taxon>
        <taxon>Actinomycetota</taxon>
        <taxon>Actinomycetes</taxon>
        <taxon>Mycobacteriales</taxon>
        <taxon>Mycobacteriaceae</taxon>
        <taxon>Mycolicibacterium</taxon>
    </lineage>
</organism>
<keyword evidence="4" id="KW-1003">Cell membrane</keyword>
<feature type="transmembrane region" description="Helical" evidence="8">
    <location>
        <begin position="306"/>
        <end position="322"/>
    </location>
</feature>
<dbReference type="EMBL" id="BPRH01002758">
    <property type="protein sequence ID" value="GJF18416.1"/>
    <property type="molecule type" value="Genomic_DNA"/>
</dbReference>
<proteinExistence type="inferred from homology"/>
<evidence type="ECO:0000256" key="7">
    <source>
        <dbReference type="ARBA" id="ARBA00023136"/>
    </source>
</evidence>
<comment type="subcellular location">
    <subcellularLocation>
        <location evidence="1">Cell membrane</location>
        <topology evidence="1">Multi-pass membrane protein</topology>
    </subcellularLocation>
</comment>
<feature type="transmembrane region" description="Helical" evidence="8">
    <location>
        <begin position="187"/>
        <end position="208"/>
    </location>
</feature>
<protein>
    <submittedName>
        <fullName evidence="9">AI-2E family transporter</fullName>
    </submittedName>
</protein>
<dbReference type="Pfam" id="PF01594">
    <property type="entry name" value="AI-2E_transport"/>
    <property type="match status" value="1"/>
</dbReference>
<keyword evidence="7 8" id="KW-0472">Membrane</keyword>
<evidence type="ECO:0000256" key="2">
    <source>
        <dbReference type="ARBA" id="ARBA00009773"/>
    </source>
</evidence>
<evidence type="ECO:0000256" key="3">
    <source>
        <dbReference type="ARBA" id="ARBA00022448"/>
    </source>
</evidence>
<keyword evidence="10" id="KW-1185">Reference proteome</keyword>
<keyword evidence="3" id="KW-0813">Transport</keyword>
<name>A0ABQ4VIU0_9MYCO</name>
<comment type="similarity">
    <text evidence="2">Belongs to the autoinducer-2 exporter (AI-2E) (TC 2.A.86) family.</text>
</comment>
<dbReference type="PANTHER" id="PTHR21716">
    <property type="entry name" value="TRANSMEMBRANE PROTEIN"/>
    <property type="match status" value="1"/>
</dbReference>
<feature type="transmembrane region" description="Helical" evidence="8">
    <location>
        <begin position="74"/>
        <end position="94"/>
    </location>
</feature>
<evidence type="ECO:0000256" key="4">
    <source>
        <dbReference type="ARBA" id="ARBA00022475"/>
    </source>
</evidence>
<evidence type="ECO:0000313" key="9">
    <source>
        <dbReference type="EMBL" id="GJF18416.1"/>
    </source>
</evidence>